<dbReference type="InterPro" id="IPR010697">
    <property type="entry name" value="YspA"/>
</dbReference>
<dbReference type="PANTHER" id="PTHR38440">
    <property type="entry name" value="UPF0398 PROTEIN YPSA"/>
    <property type="match status" value="1"/>
</dbReference>
<dbReference type="AlphaFoldDB" id="A0A4D4IW57"/>
<accession>A0A4D4IW57</accession>
<dbReference type="SUPFAM" id="SSF102405">
    <property type="entry name" value="MCP/YpsA-like"/>
    <property type="match status" value="1"/>
</dbReference>
<dbReference type="EMBL" id="BJFL01000001">
    <property type="protein sequence ID" value="GDY28421.1"/>
    <property type="molecule type" value="Genomic_DNA"/>
</dbReference>
<proteinExistence type="predicted"/>
<name>A0A4D4IW57_9PSEU</name>
<reference evidence="2" key="1">
    <citation type="submission" date="2019-04" db="EMBL/GenBank/DDBJ databases">
        <title>Draft genome sequence of Pseudonocardiaceae bacterium SL3-2-4.</title>
        <authorList>
            <person name="Ningsih F."/>
            <person name="Yokota A."/>
            <person name="Sakai Y."/>
            <person name="Nanatani K."/>
            <person name="Yabe S."/>
            <person name="Oetari A."/>
            <person name="Sjamsuridzal W."/>
        </authorList>
    </citation>
    <scope>NUCLEOTIDE SEQUENCE [LARGE SCALE GENOMIC DNA]</scope>
    <source>
        <strain evidence="2">SL3-2-4</strain>
    </source>
</reference>
<protein>
    <submittedName>
        <fullName evidence="1">Uncharacterized protein</fullName>
    </submittedName>
</protein>
<evidence type="ECO:0000313" key="1">
    <source>
        <dbReference type="EMBL" id="GDY28421.1"/>
    </source>
</evidence>
<organism evidence="1 2">
    <name type="scientific">Gandjariella thermophila</name>
    <dbReference type="NCBI Taxonomy" id="1931992"/>
    <lineage>
        <taxon>Bacteria</taxon>
        <taxon>Bacillati</taxon>
        <taxon>Actinomycetota</taxon>
        <taxon>Actinomycetes</taxon>
        <taxon>Pseudonocardiales</taxon>
        <taxon>Pseudonocardiaceae</taxon>
        <taxon>Gandjariella</taxon>
    </lineage>
</organism>
<evidence type="ECO:0000313" key="2">
    <source>
        <dbReference type="Proteomes" id="UP000298860"/>
    </source>
</evidence>
<comment type="caution">
    <text evidence="1">The sequence shown here is derived from an EMBL/GenBank/DDBJ whole genome shotgun (WGS) entry which is preliminary data.</text>
</comment>
<dbReference type="OrthoDB" id="3231229at2"/>
<keyword evidence="2" id="KW-1185">Reference proteome</keyword>
<dbReference type="PANTHER" id="PTHR38440:SF1">
    <property type="entry name" value="UPF0398 PROTEIN SPR0331"/>
    <property type="match status" value="1"/>
</dbReference>
<dbReference type="Gene3D" id="3.40.50.450">
    <property type="match status" value="1"/>
</dbReference>
<sequence>MTTVAVTGHRGLSEATERLVAEALRAEIDRRAGADLVGVSCLADGADTLFAEAVLAAGGSLVVVVPAERYRDGLPASHHATYDALLSRAAEVVRLHHVKSVAEAHMNASLRMLDRADELLAVWDGLPARGFGGTADVVAAARERGVPVTVVWPDGAHRD</sequence>
<dbReference type="Proteomes" id="UP000298860">
    <property type="component" value="Unassembled WGS sequence"/>
</dbReference>
<gene>
    <name evidence="1" type="ORF">GTS_00540</name>
</gene>
<dbReference type="RefSeq" id="WP_137811654.1">
    <property type="nucleotide sequence ID" value="NZ_BJFL01000001.1"/>
</dbReference>